<dbReference type="AlphaFoldDB" id="A0A0P7GUP1"/>
<dbReference type="InterPro" id="IPR003661">
    <property type="entry name" value="HisK_dim/P_dom"/>
</dbReference>
<dbReference type="STRING" id="699431.SY89_03433"/>
<reference evidence="8" key="1">
    <citation type="submission" date="2013-11" db="EMBL/GenBank/DDBJ databases">
        <authorList>
            <person name="Hoang H.T."/>
            <person name="Killian M.L."/>
            <person name="Madson D.M."/>
            <person name="Arruda P.H.E."/>
            <person name="Sun D."/>
            <person name="Schwartz K.J."/>
            <person name="Yoon K."/>
        </authorList>
    </citation>
    <scope>NUCLEOTIDE SEQUENCE [LARGE SCALE GENOMIC DNA]</scope>
    <source>
        <strain evidence="8">CDK2</strain>
    </source>
</reference>
<dbReference type="SUPFAM" id="SSF47384">
    <property type="entry name" value="Homodimeric domain of signal transducing histidine kinase"/>
    <property type="match status" value="1"/>
</dbReference>
<evidence type="ECO:0000259" key="6">
    <source>
        <dbReference type="SMART" id="SM00388"/>
    </source>
</evidence>
<dbReference type="InterPro" id="IPR036097">
    <property type="entry name" value="HisK_dim/P_sf"/>
</dbReference>
<comment type="catalytic activity">
    <reaction evidence="1">
        <text>ATP + protein L-histidine = ADP + protein N-phospho-L-histidine.</text>
        <dbReference type="EC" id="2.7.13.3"/>
    </reaction>
</comment>
<dbReference type="EMBL" id="LGUC01000002">
    <property type="protein sequence ID" value="KPN29199.1"/>
    <property type="molecule type" value="Genomic_DNA"/>
</dbReference>
<evidence type="ECO:0000256" key="3">
    <source>
        <dbReference type="ARBA" id="ARBA00022679"/>
    </source>
</evidence>
<evidence type="ECO:0000313" key="8">
    <source>
        <dbReference type="Proteomes" id="UP000050535"/>
    </source>
</evidence>
<evidence type="ECO:0000313" key="7">
    <source>
        <dbReference type="EMBL" id="KPN29199.1"/>
    </source>
</evidence>
<proteinExistence type="predicted"/>
<comment type="caution">
    <text evidence="7">The sequence shown here is derived from an EMBL/GenBank/DDBJ whole genome shotgun (WGS) entry which is preliminary data.</text>
</comment>
<evidence type="ECO:0000256" key="1">
    <source>
        <dbReference type="ARBA" id="ARBA00000085"/>
    </source>
</evidence>
<dbReference type="EC" id="2.7.13.3" evidence="2"/>
<evidence type="ECO:0000256" key="5">
    <source>
        <dbReference type="ARBA" id="ARBA00023012"/>
    </source>
</evidence>
<dbReference type="GO" id="GO:0000155">
    <property type="term" value="F:phosphorelay sensor kinase activity"/>
    <property type="evidence" value="ECO:0007669"/>
    <property type="project" value="InterPro"/>
</dbReference>
<gene>
    <name evidence="7" type="ORF">SY89_03433</name>
</gene>
<feature type="domain" description="Signal transduction histidine kinase dimerisation/phosphoacceptor" evidence="6">
    <location>
        <begin position="26"/>
        <end position="87"/>
    </location>
</feature>
<keyword evidence="5" id="KW-0902">Two-component regulatory system</keyword>
<dbReference type="PANTHER" id="PTHR43711:SF1">
    <property type="entry name" value="HISTIDINE KINASE 1"/>
    <property type="match status" value="1"/>
</dbReference>
<dbReference type="Pfam" id="PF00512">
    <property type="entry name" value="HisKA"/>
    <property type="match status" value="1"/>
</dbReference>
<protein>
    <recommendedName>
        <fullName evidence="2">histidine kinase</fullName>
        <ecNumber evidence="2">2.7.13.3</ecNumber>
    </recommendedName>
</protein>
<dbReference type="SMART" id="SM00388">
    <property type="entry name" value="HisKA"/>
    <property type="match status" value="1"/>
</dbReference>
<name>A0A0P7GUP1_9EURY</name>
<dbReference type="RefSeq" id="WP_054584956.1">
    <property type="nucleotide sequence ID" value="NZ_LGUC01000002.1"/>
</dbReference>
<accession>A0A0P7GUP1</accession>
<keyword evidence="8" id="KW-1185">Reference proteome</keyword>
<evidence type="ECO:0000256" key="4">
    <source>
        <dbReference type="ARBA" id="ARBA00022777"/>
    </source>
</evidence>
<dbReference type="InterPro" id="IPR050736">
    <property type="entry name" value="Sensor_HK_Regulatory"/>
</dbReference>
<keyword evidence="3" id="KW-0808">Transferase</keyword>
<evidence type="ECO:0000256" key="2">
    <source>
        <dbReference type="ARBA" id="ARBA00012438"/>
    </source>
</evidence>
<dbReference type="Gene3D" id="1.10.287.130">
    <property type="match status" value="1"/>
</dbReference>
<keyword evidence="4 7" id="KW-0418">Kinase</keyword>
<organism evidence="7 8">
    <name type="scientific">Halolamina pelagica</name>
    <dbReference type="NCBI Taxonomy" id="699431"/>
    <lineage>
        <taxon>Archaea</taxon>
        <taxon>Methanobacteriati</taxon>
        <taxon>Methanobacteriota</taxon>
        <taxon>Stenosarchaea group</taxon>
        <taxon>Halobacteria</taxon>
        <taxon>Halobacteriales</taxon>
        <taxon>Haloferacaceae</taxon>
    </lineage>
</organism>
<sequence>MSAFEQIEEMEQRRARERELTVQNQRLEEFASIVSHDLRNPLNVAEGRVELAQETGELEHLDAVERAHERMNALIDDLLTLARQGRS</sequence>
<dbReference type="Proteomes" id="UP000050535">
    <property type="component" value="Unassembled WGS sequence"/>
</dbReference>
<dbReference type="PANTHER" id="PTHR43711">
    <property type="entry name" value="TWO-COMPONENT HISTIDINE KINASE"/>
    <property type="match status" value="1"/>
</dbReference>
<dbReference type="CDD" id="cd00082">
    <property type="entry name" value="HisKA"/>
    <property type="match status" value="1"/>
</dbReference>